<accession>A0AAV5MQT6</accession>
<name>A0AAV5MQT6_9ROSI</name>
<comment type="caution">
    <text evidence="1">The sequence shown here is derived from an EMBL/GenBank/DDBJ whole genome shotgun (WGS) entry which is preliminary data.</text>
</comment>
<dbReference type="EMBL" id="BPVZ01000414">
    <property type="protein sequence ID" value="GKV50947.1"/>
    <property type="molecule type" value="Genomic_DNA"/>
</dbReference>
<evidence type="ECO:0000313" key="2">
    <source>
        <dbReference type="Proteomes" id="UP001054252"/>
    </source>
</evidence>
<dbReference type="Proteomes" id="UP001054252">
    <property type="component" value="Unassembled WGS sequence"/>
</dbReference>
<sequence>MNTIQITQHTTTIGNLIFHTEERARKALPLLQRQNKNPKEKCHRKFKEAVDEIPAQCKGGRKGCMQSSVLQSKLKTQFIESVSSR</sequence>
<evidence type="ECO:0000313" key="1">
    <source>
        <dbReference type="EMBL" id="GKV50947.1"/>
    </source>
</evidence>
<keyword evidence="2" id="KW-1185">Reference proteome</keyword>
<gene>
    <name evidence="1" type="ORF">SLEP1_g57624</name>
</gene>
<proteinExistence type="predicted"/>
<dbReference type="AlphaFoldDB" id="A0AAV5MQT6"/>
<reference evidence="1 2" key="1">
    <citation type="journal article" date="2021" name="Commun. Biol.">
        <title>The genome of Shorea leprosula (Dipterocarpaceae) highlights the ecological relevance of drought in aseasonal tropical rainforests.</title>
        <authorList>
            <person name="Ng K.K.S."/>
            <person name="Kobayashi M.J."/>
            <person name="Fawcett J.A."/>
            <person name="Hatakeyama M."/>
            <person name="Paape T."/>
            <person name="Ng C.H."/>
            <person name="Ang C.C."/>
            <person name="Tnah L.H."/>
            <person name="Lee C.T."/>
            <person name="Nishiyama T."/>
            <person name="Sese J."/>
            <person name="O'Brien M.J."/>
            <person name="Copetti D."/>
            <person name="Mohd Noor M.I."/>
            <person name="Ong R.C."/>
            <person name="Putra M."/>
            <person name="Sireger I.Z."/>
            <person name="Indrioko S."/>
            <person name="Kosugi Y."/>
            <person name="Izuno A."/>
            <person name="Isagi Y."/>
            <person name="Lee S.L."/>
            <person name="Shimizu K.K."/>
        </authorList>
    </citation>
    <scope>NUCLEOTIDE SEQUENCE [LARGE SCALE GENOMIC DNA]</scope>
    <source>
        <strain evidence="1">214</strain>
    </source>
</reference>
<organism evidence="1 2">
    <name type="scientific">Rubroshorea leprosula</name>
    <dbReference type="NCBI Taxonomy" id="152421"/>
    <lineage>
        <taxon>Eukaryota</taxon>
        <taxon>Viridiplantae</taxon>
        <taxon>Streptophyta</taxon>
        <taxon>Embryophyta</taxon>
        <taxon>Tracheophyta</taxon>
        <taxon>Spermatophyta</taxon>
        <taxon>Magnoliopsida</taxon>
        <taxon>eudicotyledons</taxon>
        <taxon>Gunneridae</taxon>
        <taxon>Pentapetalae</taxon>
        <taxon>rosids</taxon>
        <taxon>malvids</taxon>
        <taxon>Malvales</taxon>
        <taxon>Dipterocarpaceae</taxon>
        <taxon>Rubroshorea</taxon>
    </lineage>
</organism>
<protein>
    <submittedName>
        <fullName evidence="1">Uncharacterized protein</fullName>
    </submittedName>
</protein>